<comment type="caution">
    <text evidence="5">The sequence shown here is derived from an EMBL/GenBank/DDBJ whole genome shotgun (WGS) entry which is preliminary data.</text>
</comment>
<dbReference type="Pfam" id="PF13412">
    <property type="entry name" value="HTH_24"/>
    <property type="match status" value="1"/>
</dbReference>
<dbReference type="SUPFAM" id="SSF46785">
    <property type="entry name" value="Winged helix' DNA-binding domain"/>
    <property type="match status" value="1"/>
</dbReference>
<dbReference type="InterPro" id="IPR036390">
    <property type="entry name" value="WH_DNA-bd_sf"/>
</dbReference>
<keyword evidence="6" id="KW-1185">Reference proteome</keyword>
<dbReference type="InterPro" id="IPR036388">
    <property type="entry name" value="WH-like_DNA-bd_sf"/>
</dbReference>
<name>A0ABS0HME6_9HYPH</name>
<evidence type="ECO:0000313" key="6">
    <source>
        <dbReference type="Proteomes" id="UP000611708"/>
    </source>
</evidence>
<dbReference type="PROSITE" id="PS50956">
    <property type="entry name" value="HTH_ASNC_2"/>
    <property type="match status" value="1"/>
</dbReference>
<dbReference type="EMBL" id="JADQDN010000001">
    <property type="protein sequence ID" value="MBF9194655.1"/>
    <property type="molecule type" value="Genomic_DNA"/>
</dbReference>
<dbReference type="Proteomes" id="UP000611708">
    <property type="component" value="Unassembled WGS sequence"/>
</dbReference>
<dbReference type="PANTHER" id="PTHR30154">
    <property type="entry name" value="LEUCINE-RESPONSIVE REGULATORY PROTEIN"/>
    <property type="match status" value="1"/>
</dbReference>
<proteinExistence type="predicted"/>
<accession>A0ABS0HME6</accession>
<reference evidence="5 6" key="1">
    <citation type="submission" date="2020-11" db="EMBL/GenBank/DDBJ databases">
        <authorList>
            <person name="Kim M.K."/>
        </authorList>
    </citation>
    <scope>NUCLEOTIDE SEQUENCE [LARGE SCALE GENOMIC DNA]</scope>
    <source>
        <strain evidence="5 6">BT290</strain>
    </source>
</reference>
<sequence>MMTSLDETDRQILKLLARSGRQPLKQLASAVGLSRSTTTARLRRLEREGFIQGYCAILSSSVSPRPNQAVLLVKLDKTPAYDIIDAIRQIDEVIQCRSVAGDIDLVLDVAADAVETLNKVRDRVSTISGVAEVRTHMVLATNFRTVLS</sequence>
<dbReference type="PROSITE" id="PS00519">
    <property type="entry name" value="HTH_ASNC_1"/>
    <property type="match status" value="1"/>
</dbReference>
<dbReference type="SUPFAM" id="SSF54909">
    <property type="entry name" value="Dimeric alpha+beta barrel"/>
    <property type="match status" value="1"/>
</dbReference>
<evidence type="ECO:0000256" key="3">
    <source>
        <dbReference type="ARBA" id="ARBA00023163"/>
    </source>
</evidence>
<protein>
    <submittedName>
        <fullName evidence="5">Lrp/AsnC family transcriptional regulator</fullName>
    </submittedName>
</protein>
<evidence type="ECO:0000256" key="1">
    <source>
        <dbReference type="ARBA" id="ARBA00023015"/>
    </source>
</evidence>
<dbReference type="PANTHER" id="PTHR30154:SF34">
    <property type="entry name" value="TRANSCRIPTIONAL REGULATOR AZLB"/>
    <property type="match status" value="1"/>
</dbReference>
<dbReference type="RefSeq" id="WP_196262075.1">
    <property type="nucleotide sequence ID" value="NZ_JADQDN010000001.1"/>
</dbReference>
<gene>
    <name evidence="5" type="ORF">I2H36_01275</name>
</gene>
<organism evidence="5 6">
    <name type="scientific">Microvirga terrestris</name>
    <dbReference type="NCBI Taxonomy" id="2791024"/>
    <lineage>
        <taxon>Bacteria</taxon>
        <taxon>Pseudomonadati</taxon>
        <taxon>Pseudomonadota</taxon>
        <taxon>Alphaproteobacteria</taxon>
        <taxon>Hyphomicrobiales</taxon>
        <taxon>Methylobacteriaceae</taxon>
        <taxon>Microvirga</taxon>
    </lineage>
</organism>
<dbReference type="Gene3D" id="3.30.70.920">
    <property type="match status" value="1"/>
</dbReference>
<dbReference type="SMART" id="SM00344">
    <property type="entry name" value="HTH_ASNC"/>
    <property type="match status" value="1"/>
</dbReference>
<dbReference type="PRINTS" id="PR00033">
    <property type="entry name" value="HTHASNC"/>
</dbReference>
<dbReference type="Pfam" id="PF01037">
    <property type="entry name" value="AsnC_trans_reg"/>
    <property type="match status" value="1"/>
</dbReference>
<feature type="domain" description="HTH asnC-type" evidence="4">
    <location>
        <begin position="5"/>
        <end position="82"/>
    </location>
</feature>
<keyword evidence="2" id="KW-0238">DNA-binding</keyword>
<dbReference type="CDD" id="cd00090">
    <property type="entry name" value="HTH_ARSR"/>
    <property type="match status" value="1"/>
</dbReference>
<dbReference type="InterPro" id="IPR019887">
    <property type="entry name" value="Tscrpt_reg_AsnC/Lrp_C"/>
</dbReference>
<evidence type="ECO:0000259" key="4">
    <source>
        <dbReference type="PROSITE" id="PS50956"/>
    </source>
</evidence>
<keyword evidence="3" id="KW-0804">Transcription</keyword>
<keyword evidence="1" id="KW-0805">Transcription regulation</keyword>
<evidence type="ECO:0000313" key="5">
    <source>
        <dbReference type="EMBL" id="MBF9194655.1"/>
    </source>
</evidence>
<evidence type="ECO:0000256" key="2">
    <source>
        <dbReference type="ARBA" id="ARBA00023125"/>
    </source>
</evidence>
<dbReference type="InterPro" id="IPR019888">
    <property type="entry name" value="Tscrpt_reg_AsnC-like"/>
</dbReference>
<dbReference type="InterPro" id="IPR000485">
    <property type="entry name" value="AsnC-type_HTH_dom"/>
</dbReference>
<dbReference type="Gene3D" id="1.10.10.10">
    <property type="entry name" value="Winged helix-like DNA-binding domain superfamily/Winged helix DNA-binding domain"/>
    <property type="match status" value="1"/>
</dbReference>
<dbReference type="InterPro" id="IPR011008">
    <property type="entry name" value="Dimeric_a/b-barrel"/>
</dbReference>
<dbReference type="InterPro" id="IPR019885">
    <property type="entry name" value="Tscrpt_reg_HTH_AsnC-type_CS"/>
</dbReference>
<dbReference type="InterPro" id="IPR011991">
    <property type="entry name" value="ArsR-like_HTH"/>
</dbReference>